<dbReference type="PANTHER" id="PTHR43475:SF1">
    <property type="entry name" value="METHYLTHIORIBOSE-1-PHOSPHATE ISOMERASE"/>
    <property type="match status" value="1"/>
</dbReference>
<keyword evidence="2" id="KW-0028">Amino-acid biosynthesis</keyword>
<evidence type="ECO:0000313" key="3">
    <source>
        <dbReference type="EMBL" id="GAA3923230.1"/>
    </source>
</evidence>
<dbReference type="Gene3D" id="3.40.50.10470">
    <property type="entry name" value="Translation initiation factor eif-2b, domain 2"/>
    <property type="match status" value="1"/>
</dbReference>
<reference evidence="4" key="1">
    <citation type="journal article" date="2019" name="Int. J. Syst. Evol. Microbiol.">
        <title>The Global Catalogue of Microorganisms (GCM) 10K type strain sequencing project: providing services to taxonomists for standard genome sequencing and annotation.</title>
        <authorList>
            <consortium name="The Broad Institute Genomics Platform"/>
            <consortium name="The Broad Institute Genome Sequencing Center for Infectious Disease"/>
            <person name="Wu L."/>
            <person name="Ma J."/>
        </authorList>
    </citation>
    <scope>NUCLEOTIDE SEQUENCE [LARGE SCALE GENOMIC DNA]</scope>
    <source>
        <strain evidence="4">JCM 17551</strain>
    </source>
</reference>
<keyword evidence="4" id="KW-1185">Reference proteome</keyword>
<evidence type="ECO:0000256" key="1">
    <source>
        <dbReference type="ARBA" id="ARBA00023235"/>
    </source>
</evidence>
<dbReference type="InterPro" id="IPR042529">
    <property type="entry name" value="IF_2B-like_C"/>
</dbReference>
<comment type="catalytic activity">
    <reaction evidence="2">
        <text>5-(methylsulfanyl)-alpha-D-ribose 1-phosphate = 5-(methylsulfanyl)-D-ribulose 1-phosphate</text>
        <dbReference type="Rhea" id="RHEA:19989"/>
        <dbReference type="ChEBI" id="CHEBI:58533"/>
        <dbReference type="ChEBI" id="CHEBI:58548"/>
        <dbReference type="EC" id="5.3.1.23"/>
    </reaction>
</comment>
<dbReference type="RefSeq" id="WP_344797916.1">
    <property type="nucleotide sequence ID" value="NZ_BAABBN010000006.1"/>
</dbReference>
<dbReference type="InterPro" id="IPR011559">
    <property type="entry name" value="Initiation_fac_2B_a/b/d"/>
</dbReference>
<dbReference type="EC" id="5.3.1.23" evidence="2"/>
<feature type="site" description="Transition state stabilizer" evidence="2">
    <location>
        <position position="164"/>
    </location>
</feature>
<dbReference type="NCBIfam" id="TIGR00512">
    <property type="entry name" value="salvage_mtnA"/>
    <property type="match status" value="1"/>
</dbReference>
<protein>
    <recommendedName>
        <fullName evidence="2">Methylthioribose-1-phosphate isomerase</fullName>
        <shortName evidence="2">M1Pi</shortName>
        <shortName evidence="2">MTR-1-P isomerase</shortName>
        <ecNumber evidence="2">5.3.1.23</ecNumber>
    </recommendedName>
    <alternativeName>
        <fullName evidence="2">S-methyl-5-thioribose-1-phosphate isomerase</fullName>
    </alternativeName>
</protein>
<dbReference type="PANTHER" id="PTHR43475">
    <property type="entry name" value="METHYLTHIORIBOSE-1-PHOSPHATE ISOMERASE"/>
    <property type="match status" value="1"/>
</dbReference>
<feature type="binding site" evidence="2">
    <location>
        <position position="203"/>
    </location>
    <ligand>
        <name>substrate</name>
    </ligand>
</feature>
<name>A0ABP7MHT0_9GAMM</name>
<feature type="binding site" evidence="2">
    <location>
        <position position="103"/>
    </location>
    <ligand>
        <name>substrate</name>
    </ligand>
</feature>
<dbReference type="Gene3D" id="1.20.120.420">
    <property type="entry name" value="translation initiation factor eif-2b, domain 1"/>
    <property type="match status" value="1"/>
</dbReference>
<dbReference type="InterPro" id="IPR005251">
    <property type="entry name" value="IF-M1Pi"/>
</dbReference>
<dbReference type="HAMAP" id="MF_01678">
    <property type="entry name" value="Salvage_MtnA"/>
    <property type="match status" value="1"/>
</dbReference>
<dbReference type="InterPro" id="IPR000649">
    <property type="entry name" value="IF-2B-related"/>
</dbReference>
<keyword evidence="1 2" id="KW-0413">Isomerase</keyword>
<feature type="active site" description="Proton donor" evidence="2">
    <location>
        <position position="244"/>
    </location>
</feature>
<dbReference type="InterPro" id="IPR027363">
    <property type="entry name" value="M1Pi_N"/>
</dbReference>
<gene>
    <name evidence="2 3" type="primary">mtnA</name>
    <name evidence="3" type="ORF">GCM10022277_18930</name>
</gene>
<feature type="binding site" evidence="2">
    <location>
        <begin position="254"/>
        <end position="255"/>
    </location>
    <ligand>
        <name>substrate</name>
    </ligand>
</feature>
<dbReference type="InterPro" id="IPR037171">
    <property type="entry name" value="NagB/RpiA_transferase-like"/>
</dbReference>
<accession>A0ABP7MHT0</accession>
<dbReference type="SUPFAM" id="SSF100950">
    <property type="entry name" value="NagB/RpiA/CoA transferase-like"/>
    <property type="match status" value="1"/>
</dbReference>
<evidence type="ECO:0000313" key="4">
    <source>
        <dbReference type="Proteomes" id="UP001501565"/>
    </source>
</evidence>
<comment type="similarity">
    <text evidence="2">Belongs to the EIF-2B alpha/beta/delta subunits family. MtnA subfamily.</text>
</comment>
<dbReference type="EMBL" id="BAABBN010000006">
    <property type="protein sequence ID" value="GAA3923230.1"/>
    <property type="molecule type" value="Genomic_DNA"/>
</dbReference>
<dbReference type="Proteomes" id="UP001501565">
    <property type="component" value="Unassembled WGS sequence"/>
</dbReference>
<organism evidence="3 4">
    <name type="scientific">Litoribacillus peritrichatus</name>
    <dbReference type="NCBI Taxonomy" id="718191"/>
    <lineage>
        <taxon>Bacteria</taxon>
        <taxon>Pseudomonadati</taxon>
        <taxon>Pseudomonadota</taxon>
        <taxon>Gammaproteobacteria</taxon>
        <taxon>Oceanospirillales</taxon>
        <taxon>Oceanospirillaceae</taxon>
        <taxon>Litoribacillus</taxon>
    </lineage>
</organism>
<proteinExistence type="inferred from homology"/>
<evidence type="ECO:0000256" key="2">
    <source>
        <dbReference type="HAMAP-Rule" id="MF_01678"/>
    </source>
</evidence>
<feature type="binding site" evidence="2">
    <location>
        <begin position="60"/>
        <end position="62"/>
    </location>
    <ligand>
        <name>substrate</name>
    </ligand>
</feature>
<keyword evidence="2" id="KW-0486">Methionine biosynthesis</keyword>
<dbReference type="Pfam" id="PF01008">
    <property type="entry name" value="IF-2B"/>
    <property type="match status" value="1"/>
</dbReference>
<dbReference type="NCBIfam" id="NF004326">
    <property type="entry name" value="PRK05720.1"/>
    <property type="match status" value="1"/>
</dbReference>
<dbReference type="NCBIfam" id="TIGR00524">
    <property type="entry name" value="eIF-2B_rel"/>
    <property type="match status" value="1"/>
</dbReference>
<comment type="function">
    <text evidence="2">Catalyzes the interconversion of methylthioribose-1-phosphate (MTR-1-P) into methylthioribulose-1-phosphate (MTRu-1-P).</text>
</comment>
<dbReference type="GO" id="GO:0016853">
    <property type="term" value="F:isomerase activity"/>
    <property type="evidence" value="ECO:0007669"/>
    <property type="project" value="UniProtKB-KW"/>
</dbReference>
<comment type="caution">
    <text evidence="3">The sequence shown here is derived from an EMBL/GenBank/DDBJ whole genome shotgun (WGS) entry which is preliminary data.</text>
</comment>
<sequence length="353" mass="38331">MSSTQSNHTHTFQPSEFSPIRWTNHTLELLDQRILPLASEWLTFTDAVSVAAAIREMIVRGAPAIGITAAYGVVLSALQHRSSLEQGDHQAILADIQTLADSRPTAINLFWALDKMKAALAKNSIETLAQQAIQIHQQDIMFCHQIGEHGASLLPVQSRVYTHCNAGALATGGHGTALGVIRTAFKQNKIEHVYAGETRPWLQGARLTSWELTQENIPTTLVTEGAAGHTMKTNEVDWVIVGADRITADGSAANKIGTYNLAILAKYHGCKVMVAAPSSTFDLSIQSGADIPIEQRPPEEVTRYKEHQIAPSEVVATNPSFDVTPAELIDAIVTERGVILAPNKEKLKAHFEA</sequence>
<comment type="pathway">
    <text evidence="2">Amino-acid biosynthesis; L-methionine biosynthesis via salvage pathway; L-methionine from S-methyl-5-thio-alpha-D-ribose 1-phosphate: step 1/6.</text>
</comment>